<evidence type="ECO:0000313" key="8">
    <source>
        <dbReference type="Proteomes" id="UP001596143"/>
    </source>
</evidence>
<dbReference type="PROSITE" id="PS50893">
    <property type="entry name" value="ABC_TRANSPORTER_2"/>
    <property type="match status" value="1"/>
</dbReference>
<dbReference type="InterPro" id="IPR003593">
    <property type="entry name" value="AAA+_ATPase"/>
</dbReference>
<proteinExistence type="inferred from homology"/>
<gene>
    <name evidence="7" type="ORF">ACFPTR_06430</name>
</gene>
<dbReference type="Proteomes" id="UP001596143">
    <property type="component" value="Unassembled WGS sequence"/>
</dbReference>
<dbReference type="Pfam" id="PF00005">
    <property type="entry name" value="ABC_tran"/>
    <property type="match status" value="1"/>
</dbReference>
<feature type="domain" description="ABC transporter" evidence="6">
    <location>
        <begin position="2"/>
        <end position="230"/>
    </location>
</feature>
<dbReference type="PROSITE" id="PS00211">
    <property type="entry name" value="ABC_TRANSPORTER_1"/>
    <property type="match status" value="1"/>
</dbReference>
<accession>A0ABW0U6Z0</accession>
<reference evidence="8" key="1">
    <citation type="journal article" date="2019" name="Int. J. Syst. Evol. Microbiol.">
        <title>The Global Catalogue of Microorganisms (GCM) 10K type strain sequencing project: providing services to taxonomists for standard genome sequencing and annotation.</title>
        <authorList>
            <consortium name="The Broad Institute Genomics Platform"/>
            <consortium name="The Broad Institute Genome Sequencing Center for Infectious Disease"/>
            <person name="Wu L."/>
            <person name="Ma J."/>
        </authorList>
    </citation>
    <scope>NUCLEOTIDE SEQUENCE [LARGE SCALE GENOMIC DNA]</scope>
    <source>
        <strain evidence="8">CGMCC 1.15790</strain>
    </source>
</reference>
<dbReference type="EMBL" id="JBHSPF010000024">
    <property type="protein sequence ID" value="MFC5628532.1"/>
    <property type="molecule type" value="Genomic_DNA"/>
</dbReference>
<name>A0ABW0U6Z0_9BACI</name>
<dbReference type="Gene3D" id="3.40.50.300">
    <property type="entry name" value="P-loop containing nucleotide triphosphate hydrolases"/>
    <property type="match status" value="1"/>
</dbReference>
<dbReference type="InterPro" id="IPR027417">
    <property type="entry name" value="P-loop_NTPase"/>
</dbReference>
<comment type="caution">
    <text evidence="7">The sequence shown here is derived from an EMBL/GenBank/DDBJ whole genome shotgun (WGS) entry which is preliminary data.</text>
</comment>
<dbReference type="SMART" id="SM00382">
    <property type="entry name" value="AAA"/>
    <property type="match status" value="1"/>
</dbReference>
<keyword evidence="5" id="KW-0029">Amino-acid transport</keyword>
<keyword evidence="3" id="KW-0547">Nucleotide-binding</keyword>
<keyword evidence="8" id="KW-1185">Reference proteome</keyword>
<keyword evidence="4 7" id="KW-0067">ATP-binding</keyword>
<dbReference type="GO" id="GO:0005524">
    <property type="term" value="F:ATP binding"/>
    <property type="evidence" value="ECO:0007669"/>
    <property type="project" value="UniProtKB-KW"/>
</dbReference>
<organism evidence="7 8">
    <name type="scientific">Aliibacillus thermotolerans</name>
    <dbReference type="NCBI Taxonomy" id="1834418"/>
    <lineage>
        <taxon>Bacteria</taxon>
        <taxon>Bacillati</taxon>
        <taxon>Bacillota</taxon>
        <taxon>Bacilli</taxon>
        <taxon>Bacillales</taxon>
        <taxon>Bacillaceae</taxon>
        <taxon>Aliibacillus</taxon>
    </lineage>
</organism>
<protein>
    <submittedName>
        <fullName evidence="7">ABC transporter ATP-binding protein</fullName>
    </submittedName>
</protein>
<dbReference type="PANTHER" id="PTHR43820:SF2">
    <property type="entry name" value="ABC TRANSPORTER ATP-BINDING PROTEIN"/>
    <property type="match status" value="1"/>
</dbReference>
<evidence type="ECO:0000259" key="6">
    <source>
        <dbReference type="PROSITE" id="PS50893"/>
    </source>
</evidence>
<comment type="similarity">
    <text evidence="1">Belongs to the ABC transporter superfamily.</text>
</comment>
<keyword evidence="2" id="KW-0813">Transport</keyword>
<dbReference type="InterPro" id="IPR052156">
    <property type="entry name" value="BCAA_Transport_ATP-bd_LivF"/>
</dbReference>
<evidence type="ECO:0000256" key="5">
    <source>
        <dbReference type="ARBA" id="ARBA00022970"/>
    </source>
</evidence>
<evidence type="ECO:0000256" key="3">
    <source>
        <dbReference type="ARBA" id="ARBA00022741"/>
    </source>
</evidence>
<dbReference type="CDD" id="cd03224">
    <property type="entry name" value="ABC_TM1139_LivF_branched"/>
    <property type="match status" value="1"/>
</dbReference>
<sequence length="230" mass="25649">MLQINKLHAYYGESHILHHLSLEVEEGTVCALLGRNGMGKTTTIHSIMGMVPRREGSIRVDGKEIISAKSYQISKEGVGLVPQGRRIFPDLTVYENLMTTYRSAEGGWNIEKIFHLFPRLRERQHSMGGNLSGGEQQMLSIGRALMTNPKLLLLDEPSEGLSPLMVNEVSTIIKQLKQAGLTMLLVEQNLAMAKEIADYVYILNKGQVVFEGASDLFDEDIQKRHLALSS</sequence>
<evidence type="ECO:0000313" key="7">
    <source>
        <dbReference type="EMBL" id="MFC5628532.1"/>
    </source>
</evidence>
<dbReference type="InterPro" id="IPR003439">
    <property type="entry name" value="ABC_transporter-like_ATP-bd"/>
</dbReference>
<evidence type="ECO:0000256" key="4">
    <source>
        <dbReference type="ARBA" id="ARBA00022840"/>
    </source>
</evidence>
<evidence type="ECO:0000256" key="2">
    <source>
        <dbReference type="ARBA" id="ARBA00022448"/>
    </source>
</evidence>
<dbReference type="InterPro" id="IPR017871">
    <property type="entry name" value="ABC_transporter-like_CS"/>
</dbReference>
<dbReference type="RefSeq" id="WP_270897829.1">
    <property type="nucleotide sequence ID" value="NZ_JBHSPF010000024.1"/>
</dbReference>
<dbReference type="PANTHER" id="PTHR43820">
    <property type="entry name" value="HIGH-AFFINITY BRANCHED-CHAIN AMINO ACID TRANSPORT ATP-BINDING PROTEIN LIVF"/>
    <property type="match status" value="1"/>
</dbReference>
<evidence type="ECO:0000256" key="1">
    <source>
        <dbReference type="ARBA" id="ARBA00005417"/>
    </source>
</evidence>
<dbReference type="SUPFAM" id="SSF52540">
    <property type="entry name" value="P-loop containing nucleoside triphosphate hydrolases"/>
    <property type="match status" value="1"/>
</dbReference>